<reference evidence="3" key="1">
    <citation type="submission" date="2024-07" db="EMBL/GenBank/DDBJ databases">
        <title>Two chromosome-level genome assemblies of Korean endemic species Abeliophyllum distichum and Forsythia ovata (Oleaceae).</title>
        <authorList>
            <person name="Jang H."/>
        </authorList>
    </citation>
    <scope>NUCLEOTIDE SEQUENCE [LARGE SCALE GENOMIC DNA]</scope>
</reference>
<protein>
    <submittedName>
        <fullName evidence="2">Uncharacterized protein</fullName>
    </submittedName>
</protein>
<evidence type="ECO:0000313" key="3">
    <source>
        <dbReference type="Proteomes" id="UP001604336"/>
    </source>
</evidence>
<sequence length="143" mass="16223">MKKYFTPRWEEFALHGDLDDVLEVGLAAAIRASRMQLKVLGLQAAVDNMRTAYEHFKADLRESESNVLNLTKQLDNANATQKVVAEALESANKENKWLLGEAKSHEQETQSLRESLEAVKKRRKEAEAKVARLLGEKKEMEAK</sequence>
<name>A0ABD1RVW5_9LAMI</name>
<proteinExistence type="predicted"/>
<gene>
    <name evidence="2" type="ORF">Adt_28189</name>
</gene>
<evidence type="ECO:0000313" key="2">
    <source>
        <dbReference type="EMBL" id="KAL2492561.1"/>
    </source>
</evidence>
<dbReference type="AlphaFoldDB" id="A0ABD1RVW5"/>
<accession>A0ABD1RVW5</accession>
<organism evidence="2 3">
    <name type="scientific">Abeliophyllum distichum</name>
    <dbReference type="NCBI Taxonomy" id="126358"/>
    <lineage>
        <taxon>Eukaryota</taxon>
        <taxon>Viridiplantae</taxon>
        <taxon>Streptophyta</taxon>
        <taxon>Embryophyta</taxon>
        <taxon>Tracheophyta</taxon>
        <taxon>Spermatophyta</taxon>
        <taxon>Magnoliopsida</taxon>
        <taxon>eudicotyledons</taxon>
        <taxon>Gunneridae</taxon>
        <taxon>Pentapetalae</taxon>
        <taxon>asterids</taxon>
        <taxon>lamiids</taxon>
        <taxon>Lamiales</taxon>
        <taxon>Oleaceae</taxon>
        <taxon>Forsythieae</taxon>
        <taxon>Abeliophyllum</taxon>
    </lineage>
</organism>
<keyword evidence="3" id="KW-1185">Reference proteome</keyword>
<evidence type="ECO:0000256" key="1">
    <source>
        <dbReference type="SAM" id="MobiDB-lite"/>
    </source>
</evidence>
<comment type="caution">
    <text evidence="2">The sequence shown here is derived from an EMBL/GenBank/DDBJ whole genome shotgun (WGS) entry which is preliminary data.</text>
</comment>
<dbReference type="Proteomes" id="UP001604336">
    <property type="component" value="Unassembled WGS sequence"/>
</dbReference>
<dbReference type="EMBL" id="JBFOLK010000008">
    <property type="protein sequence ID" value="KAL2492561.1"/>
    <property type="molecule type" value="Genomic_DNA"/>
</dbReference>
<feature type="region of interest" description="Disordered" evidence="1">
    <location>
        <begin position="101"/>
        <end position="120"/>
    </location>
</feature>